<proteinExistence type="predicted"/>
<evidence type="ECO:0000256" key="1">
    <source>
        <dbReference type="SAM" id="MobiDB-lite"/>
    </source>
</evidence>
<dbReference type="AlphaFoldDB" id="A0A165M8I9"/>
<gene>
    <name evidence="2" type="ORF">NEOLEDRAFT_1143904</name>
</gene>
<sequence>MARTFGSRTASERREGVGVLSTDTCSGRAVPLRTLSACLEQLVPRVNLAPIGFLPKSKGGSPEPPSGCAE</sequence>
<keyword evidence="3" id="KW-1185">Reference proteome</keyword>
<protein>
    <submittedName>
        <fullName evidence="2">Uncharacterized protein</fullName>
    </submittedName>
</protein>
<feature type="region of interest" description="Disordered" evidence="1">
    <location>
        <begin position="1"/>
        <end position="23"/>
    </location>
</feature>
<accession>A0A165M8I9</accession>
<dbReference type="InParanoid" id="A0A165M8I9"/>
<dbReference type="EMBL" id="KV425722">
    <property type="protein sequence ID" value="KZT18030.1"/>
    <property type="molecule type" value="Genomic_DNA"/>
</dbReference>
<dbReference type="Proteomes" id="UP000076761">
    <property type="component" value="Unassembled WGS sequence"/>
</dbReference>
<evidence type="ECO:0000313" key="2">
    <source>
        <dbReference type="EMBL" id="KZT18030.1"/>
    </source>
</evidence>
<organism evidence="2 3">
    <name type="scientific">Neolentinus lepideus HHB14362 ss-1</name>
    <dbReference type="NCBI Taxonomy" id="1314782"/>
    <lineage>
        <taxon>Eukaryota</taxon>
        <taxon>Fungi</taxon>
        <taxon>Dikarya</taxon>
        <taxon>Basidiomycota</taxon>
        <taxon>Agaricomycotina</taxon>
        <taxon>Agaricomycetes</taxon>
        <taxon>Gloeophyllales</taxon>
        <taxon>Gloeophyllaceae</taxon>
        <taxon>Neolentinus</taxon>
    </lineage>
</organism>
<evidence type="ECO:0000313" key="3">
    <source>
        <dbReference type="Proteomes" id="UP000076761"/>
    </source>
</evidence>
<reference evidence="2 3" key="1">
    <citation type="journal article" date="2016" name="Mol. Biol. Evol.">
        <title>Comparative Genomics of Early-Diverging Mushroom-Forming Fungi Provides Insights into the Origins of Lignocellulose Decay Capabilities.</title>
        <authorList>
            <person name="Nagy L.G."/>
            <person name="Riley R."/>
            <person name="Tritt A."/>
            <person name="Adam C."/>
            <person name="Daum C."/>
            <person name="Floudas D."/>
            <person name="Sun H."/>
            <person name="Yadav J.S."/>
            <person name="Pangilinan J."/>
            <person name="Larsson K.H."/>
            <person name="Matsuura K."/>
            <person name="Barry K."/>
            <person name="Labutti K."/>
            <person name="Kuo R."/>
            <person name="Ohm R.A."/>
            <person name="Bhattacharya S.S."/>
            <person name="Shirouzu T."/>
            <person name="Yoshinaga Y."/>
            <person name="Martin F.M."/>
            <person name="Grigoriev I.V."/>
            <person name="Hibbett D.S."/>
        </authorList>
    </citation>
    <scope>NUCLEOTIDE SEQUENCE [LARGE SCALE GENOMIC DNA]</scope>
    <source>
        <strain evidence="2 3">HHB14362 ss-1</strain>
    </source>
</reference>
<name>A0A165M8I9_9AGAM</name>